<keyword evidence="5" id="KW-1185">Reference proteome</keyword>
<dbReference type="Gene3D" id="1.10.10.2590">
    <property type="entry name" value="BEN domain"/>
    <property type="match status" value="1"/>
</dbReference>
<proteinExistence type="inferred from homology"/>
<feature type="region of interest" description="Disordered" evidence="2">
    <location>
        <begin position="106"/>
        <end position="142"/>
    </location>
</feature>
<evidence type="ECO:0000256" key="1">
    <source>
        <dbReference type="ARBA" id="ARBA00044953"/>
    </source>
</evidence>
<accession>A0A096M5C3</accession>
<dbReference type="GeneTree" id="ENSGT00530000063681"/>
<reference evidence="5" key="1">
    <citation type="submission" date="2013-10" db="EMBL/GenBank/DDBJ databases">
        <authorList>
            <person name="Schartl M."/>
            <person name="Warren W."/>
        </authorList>
    </citation>
    <scope>NUCLEOTIDE SEQUENCE [LARGE SCALE GENOMIC DNA]</scope>
    <source>
        <strain evidence="5">female</strain>
    </source>
</reference>
<evidence type="ECO:0000256" key="2">
    <source>
        <dbReference type="SAM" id="MobiDB-lite"/>
    </source>
</evidence>
<sequence>MYAPPPLWRQKSHPYLPLNCLVFLKSGQATESEEQSISTALLGWKSSLCFQEGFHAHKQVTIFVQVLVFTKEVLAQSTLTGKFLPGGTQKKQLDPKKVQAITATLTHPEPPEVPAPGPSHHRRLQSPPVPGPWQRAPQSPPPEFPVPAAGTMWDTTLQYFRSRSLLTGSDAVQLKWSHAVNSRNALAQALSGPSHMIEADVIMRAHDPMEPIMAHPPDTDSDITLKEWLEKVKMNSKGIKLDFKSLEAVSPSLALLEDLLAEPDRPLWINADVLSGPNGWTAPVDFQAFLSLVSGLPAQTVLSLGWTTGWTVGTNNPGYSWDMVHAMEEKSRDLKHPVTFPVRAALLAQSFSQLSWLLQQSDRYTLTVWTGQHDEFAPQDLKLYRKSFDVSRIYYDLPNSQITELLVMS</sequence>
<dbReference type="EMBL" id="AYCK01018396">
    <property type="status" value="NOT_ANNOTATED_CDS"/>
    <property type="molecule type" value="Genomic_DNA"/>
</dbReference>
<protein>
    <submittedName>
        <fullName evidence="4">Family with sequence similarity 151 member B</fullName>
    </submittedName>
</protein>
<reference evidence="4" key="3">
    <citation type="submission" date="2025-09" db="UniProtKB">
        <authorList>
            <consortium name="Ensembl"/>
        </authorList>
    </citation>
    <scope>IDENTIFICATION</scope>
</reference>
<organism evidence="4 5">
    <name type="scientific">Poecilia formosa</name>
    <name type="common">Amazon molly</name>
    <name type="synonym">Limia formosa</name>
    <dbReference type="NCBI Taxonomy" id="48698"/>
    <lineage>
        <taxon>Eukaryota</taxon>
        <taxon>Metazoa</taxon>
        <taxon>Chordata</taxon>
        <taxon>Craniata</taxon>
        <taxon>Vertebrata</taxon>
        <taxon>Euteleostomi</taxon>
        <taxon>Actinopterygii</taxon>
        <taxon>Neopterygii</taxon>
        <taxon>Teleostei</taxon>
        <taxon>Neoteleostei</taxon>
        <taxon>Acanthomorphata</taxon>
        <taxon>Ovalentaria</taxon>
        <taxon>Atherinomorphae</taxon>
        <taxon>Cyprinodontiformes</taxon>
        <taxon>Poeciliidae</taxon>
        <taxon>Poeciliinae</taxon>
        <taxon>Poecilia</taxon>
    </lineage>
</organism>
<dbReference type="PANTHER" id="PTHR21184:SF3">
    <property type="entry name" value="PROTEIN FAM151B"/>
    <property type="match status" value="1"/>
</dbReference>
<dbReference type="EMBL" id="AYCK01018397">
    <property type="status" value="NOT_ANNOTATED_CDS"/>
    <property type="molecule type" value="Genomic_DNA"/>
</dbReference>
<feature type="domain" description="Menorin-like" evidence="3">
    <location>
        <begin position="170"/>
        <end position="401"/>
    </location>
</feature>
<dbReference type="EMBL" id="AYCK01018398">
    <property type="status" value="NOT_ANNOTATED_CDS"/>
    <property type="molecule type" value="Genomic_DNA"/>
</dbReference>
<dbReference type="AlphaFoldDB" id="A0A096M5C3"/>
<dbReference type="Ensembl" id="ENSPFOT00000026458.1">
    <property type="protein sequence ID" value="ENSPFOP00000026614.1"/>
    <property type="gene ID" value="ENSPFOG00000005880.2"/>
</dbReference>
<dbReference type="STRING" id="48698.ENSPFOP00000026614"/>
<dbReference type="eggNOG" id="KOG3748">
    <property type="taxonomic scope" value="Eukaryota"/>
</dbReference>
<dbReference type="Pfam" id="PF10223">
    <property type="entry name" value="Menorin_N"/>
    <property type="match status" value="1"/>
</dbReference>
<evidence type="ECO:0000313" key="5">
    <source>
        <dbReference type="Proteomes" id="UP000028760"/>
    </source>
</evidence>
<dbReference type="EMBL" id="AYCK01018394">
    <property type="status" value="NOT_ANNOTATED_CDS"/>
    <property type="molecule type" value="Genomic_DNA"/>
</dbReference>
<dbReference type="EMBL" id="AYCK01018393">
    <property type="status" value="NOT_ANNOTATED_CDS"/>
    <property type="molecule type" value="Genomic_DNA"/>
</dbReference>
<reference evidence="4" key="2">
    <citation type="submission" date="2025-08" db="UniProtKB">
        <authorList>
            <consortium name="Ensembl"/>
        </authorList>
    </citation>
    <scope>IDENTIFICATION</scope>
</reference>
<evidence type="ECO:0000259" key="3">
    <source>
        <dbReference type="Pfam" id="PF10223"/>
    </source>
</evidence>
<dbReference type="GO" id="GO:0005615">
    <property type="term" value="C:extracellular space"/>
    <property type="evidence" value="ECO:0007669"/>
    <property type="project" value="TreeGrafter"/>
</dbReference>
<dbReference type="InterPro" id="IPR019356">
    <property type="entry name" value="Menorin_dom"/>
</dbReference>
<dbReference type="EMBL" id="AYCK01018395">
    <property type="status" value="NOT_ANNOTATED_CDS"/>
    <property type="molecule type" value="Genomic_DNA"/>
</dbReference>
<name>A0A096M5C3_POEFO</name>
<evidence type="ECO:0000313" key="4">
    <source>
        <dbReference type="Ensembl" id="ENSPFOP00000026614.1"/>
    </source>
</evidence>
<comment type="similarity">
    <text evidence="1">Belongs to the menorin family.</text>
</comment>
<dbReference type="PANTHER" id="PTHR21184">
    <property type="entry name" value="MENORIN (DENDRITIC BRANCHING PROTEIN)"/>
    <property type="match status" value="1"/>
</dbReference>
<dbReference type="Proteomes" id="UP000028760">
    <property type="component" value="Unassembled WGS sequence"/>
</dbReference>